<proteinExistence type="predicted"/>
<evidence type="ECO:0000256" key="1">
    <source>
        <dbReference type="SAM" id="MobiDB-lite"/>
    </source>
</evidence>
<name>A0A2K3KL32_TRIPR</name>
<sequence>MSGSGTPEEKTKSETGDVPSQNP</sequence>
<feature type="non-terminal residue" evidence="2">
    <location>
        <position position="23"/>
    </location>
</feature>
<evidence type="ECO:0000313" key="2">
    <source>
        <dbReference type="EMBL" id="PNX66953.1"/>
    </source>
</evidence>
<gene>
    <name evidence="2" type="ORF">L195_g055366</name>
</gene>
<dbReference type="EMBL" id="ASHM01100596">
    <property type="protein sequence ID" value="PNX66953.1"/>
    <property type="molecule type" value="Genomic_DNA"/>
</dbReference>
<dbReference type="Proteomes" id="UP000236291">
    <property type="component" value="Unassembled WGS sequence"/>
</dbReference>
<dbReference type="AlphaFoldDB" id="A0A2K3KL32"/>
<evidence type="ECO:0000313" key="3">
    <source>
        <dbReference type="Proteomes" id="UP000236291"/>
    </source>
</evidence>
<feature type="region of interest" description="Disordered" evidence="1">
    <location>
        <begin position="1"/>
        <end position="23"/>
    </location>
</feature>
<reference evidence="2 3" key="1">
    <citation type="journal article" date="2014" name="Am. J. Bot.">
        <title>Genome assembly and annotation for red clover (Trifolium pratense; Fabaceae).</title>
        <authorList>
            <person name="Istvanek J."/>
            <person name="Jaros M."/>
            <person name="Krenek A."/>
            <person name="Repkova J."/>
        </authorList>
    </citation>
    <scope>NUCLEOTIDE SEQUENCE [LARGE SCALE GENOMIC DNA]</scope>
    <source>
        <strain evidence="3">cv. Tatra</strain>
        <tissue evidence="2">Young leaves</tissue>
    </source>
</reference>
<reference evidence="2 3" key="2">
    <citation type="journal article" date="2017" name="Front. Plant Sci.">
        <title>Gene Classification and Mining of Molecular Markers Useful in Red Clover (Trifolium pratense) Breeding.</title>
        <authorList>
            <person name="Istvanek J."/>
            <person name="Dluhosova J."/>
            <person name="Dluhos P."/>
            <person name="Patkova L."/>
            <person name="Nedelnik J."/>
            <person name="Repkova J."/>
        </authorList>
    </citation>
    <scope>NUCLEOTIDE SEQUENCE [LARGE SCALE GENOMIC DNA]</scope>
    <source>
        <strain evidence="3">cv. Tatra</strain>
        <tissue evidence="2">Young leaves</tissue>
    </source>
</reference>
<accession>A0A2K3KL32</accession>
<comment type="caution">
    <text evidence="2">The sequence shown here is derived from an EMBL/GenBank/DDBJ whole genome shotgun (WGS) entry which is preliminary data.</text>
</comment>
<protein>
    <submittedName>
        <fullName evidence="2">Uncharacterized protein</fullName>
    </submittedName>
</protein>
<organism evidence="2 3">
    <name type="scientific">Trifolium pratense</name>
    <name type="common">Red clover</name>
    <dbReference type="NCBI Taxonomy" id="57577"/>
    <lineage>
        <taxon>Eukaryota</taxon>
        <taxon>Viridiplantae</taxon>
        <taxon>Streptophyta</taxon>
        <taxon>Embryophyta</taxon>
        <taxon>Tracheophyta</taxon>
        <taxon>Spermatophyta</taxon>
        <taxon>Magnoliopsida</taxon>
        <taxon>eudicotyledons</taxon>
        <taxon>Gunneridae</taxon>
        <taxon>Pentapetalae</taxon>
        <taxon>rosids</taxon>
        <taxon>fabids</taxon>
        <taxon>Fabales</taxon>
        <taxon>Fabaceae</taxon>
        <taxon>Papilionoideae</taxon>
        <taxon>50 kb inversion clade</taxon>
        <taxon>NPAAA clade</taxon>
        <taxon>Hologalegina</taxon>
        <taxon>IRL clade</taxon>
        <taxon>Trifolieae</taxon>
        <taxon>Trifolium</taxon>
    </lineage>
</organism>